<evidence type="ECO:0008006" key="5">
    <source>
        <dbReference type="Google" id="ProtNLM"/>
    </source>
</evidence>
<protein>
    <recommendedName>
        <fullName evidence="5">Phosphate-selective porin O and P</fullName>
    </recommendedName>
</protein>
<reference evidence="3" key="1">
    <citation type="submission" date="2021-04" db="EMBL/GenBank/DDBJ databases">
        <title>Oceanospirillales bacteria with DddD are important DMSP degraders in coastal seawater.</title>
        <authorList>
            <person name="Liu J."/>
        </authorList>
    </citation>
    <scope>NUCLEOTIDE SEQUENCE</scope>
    <source>
        <strain evidence="3">GY6</strain>
    </source>
</reference>
<dbReference type="Proteomes" id="UP001059950">
    <property type="component" value="Chromosome"/>
</dbReference>
<evidence type="ECO:0000256" key="1">
    <source>
        <dbReference type="SAM" id="MobiDB-lite"/>
    </source>
</evidence>
<proteinExistence type="predicted"/>
<evidence type="ECO:0000313" key="3">
    <source>
        <dbReference type="EMBL" id="UTW01743.1"/>
    </source>
</evidence>
<evidence type="ECO:0000313" key="4">
    <source>
        <dbReference type="Proteomes" id="UP001059950"/>
    </source>
</evidence>
<evidence type="ECO:0000256" key="2">
    <source>
        <dbReference type="SAM" id="SignalP"/>
    </source>
</evidence>
<sequence length="454" mass="50830">MQVNKVIKTGERERTLPEKFVLLLIALLISSPVALAQQTDDGSSDQGWGDDSWAEETPSSNWHGFIEGGLGNRLNADPALNDRFSPVDDATLSDLRLRLETTGFVANDRYAFKADLYADGVDQGVRADLREASYTLSPVERTDLKLGQQVLTWGTGDLLFLNDLFPKDWQSFFAGRDTEYLKAPVLAAKASYYGDSASLDLVWMPDYTSDRYINGERFSWFSPQAGQNIAAPAGRIDAEEPANSFNNGEFAARFSGTIESTEWALYGYRGFQKQPNALDSGGNPVFTRLNVLGASVRGNLGSGLANAEVALHMAEDNDGSDPYQPNSQFRFLLGYERELVPKLTLGLQYYLEQTLDYAALEAASPSPYNPEEYRYLYTTRLNYRMWQDNLVWSLFAFYSPSDDDHYVRPSVSYRYSDTLSFDLGANVFGGDKAHTFFGQFEDATNLYGRVRYAF</sequence>
<organism evidence="3 4">
    <name type="scientific">Amphritea atlantica</name>
    <dbReference type="NCBI Taxonomy" id="355243"/>
    <lineage>
        <taxon>Bacteria</taxon>
        <taxon>Pseudomonadati</taxon>
        <taxon>Pseudomonadota</taxon>
        <taxon>Gammaproteobacteria</taxon>
        <taxon>Oceanospirillales</taxon>
        <taxon>Oceanospirillaceae</taxon>
        <taxon>Amphritea</taxon>
    </lineage>
</organism>
<feature type="signal peptide" evidence="2">
    <location>
        <begin position="1"/>
        <end position="36"/>
    </location>
</feature>
<gene>
    <name evidence="3" type="ORF">KDX31_10165</name>
</gene>
<accession>A0ABY5GQM0</accession>
<keyword evidence="2" id="KW-0732">Signal</keyword>
<name>A0ABY5GQM0_9GAMM</name>
<feature type="region of interest" description="Disordered" evidence="1">
    <location>
        <begin position="38"/>
        <end position="57"/>
    </location>
</feature>
<feature type="compositionally biased region" description="Low complexity" evidence="1">
    <location>
        <begin position="38"/>
        <end position="51"/>
    </location>
</feature>
<feature type="chain" id="PRO_5045896918" description="Phosphate-selective porin O and P" evidence="2">
    <location>
        <begin position="37"/>
        <end position="454"/>
    </location>
</feature>
<keyword evidence="4" id="KW-1185">Reference proteome</keyword>
<dbReference type="EMBL" id="CP073344">
    <property type="protein sequence ID" value="UTW01743.1"/>
    <property type="molecule type" value="Genomic_DNA"/>
</dbReference>